<evidence type="ECO:0000313" key="4">
    <source>
        <dbReference type="EMBL" id="GAA2613786.1"/>
    </source>
</evidence>
<feature type="domain" description="BPP" evidence="3">
    <location>
        <begin position="41"/>
        <end position="199"/>
    </location>
</feature>
<dbReference type="InterPro" id="IPR003431">
    <property type="entry name" value="B-propeller_Phytase"/>
</dbReference>
<reference evidence="5" key="1">
    <citation type="journal article" date="2019" name="Int. J. Syst. Evol. Microbiol.">
        <title>The Global Catalogue of Microorganisms (GCM) 10K type strain sequencing project: providing services to taxonomists for standard genome sequencing and annotation.</title>
        <authorList>
            <consortium name="The Broad Institute Genomics Platform"/>
            <consortium name="The Broad Institute Genome Sequencing Center for Infectious Disease"/>
            <person name="Wu L."/>
            <person name="Ma J."/>
        </authorList>
    </citation>
    <scope>NUCLEOTIDE SEQUENCE [LARGE SCALE GENOMIC DNA]</scope>
    <source>
        <strain evidence="5">JCM 16373</strain>
    </source>
</reference>
<dbReference type="PROSITE" id="PS51662">
    <property type="entry name" value="BP_PHYTASE"/>
    <property type="match status" value="1"/>
</dbReference>
<dbReference type="SUPFAM" id="SSF50956">
    <property type="entry name" value="Thermostable phytase (3-phytase)"/>
    <property type="match status" value="1"/>
</dbReference>
<organism evidence="4 5">
    <name type="scientific">Streptomyces axinellae</name>
    <dbReference type="NCBI Taxonomy" id="552788"/>
    <lineage>
        <taxon>Bacteria</taxon>
        <taxon>Bacillati</taxon>
        <taxon>Actinomycetota</taxon>
        <taxon>Actinomycetes</taxon>
        <taxon>Kitasatosporales</taxon>
        <taxon>Streptomycetaceae</taxon>
        <taxon>Streptomyces</taxon>
    </lineage>
</organism>
<dbReference type="InterPro" id="IPR011042">
    <property type="entry name" value="6-blade_b-propeller_TolB-like"/>
</dbReference>
<evidence type="ECO:0000256" key="2">
    <source>
        <dbReference type="SAM" id="SignalP"/>
    </source>
</evidence>
<evidence type="ECO:0000256" key="1">
    <source>
        <dbReference type="SAM" id="MobiDB-lite"/>
    </source>
</evidence>
<feature type="chain" id="PRO_5045942164" description="BPP domain-containing protein" evidence="2">
    <location>
        <begin position="31"/>
        <end position="199"/>
    </location>
</feature>
<feature type="compositionally biased region" description="Basic and acidic residues" evidence="1">
    <location>
        <begin position="75"/>
        <end position="85"/>
    </location>
</feature>
<feature type="region of interest" description="Disordered" evidence="1">
    <location>
        <begin position="24"/>
        <end position="95"/>
    </location>
</feature>
<dbReference type="Gene3D" id="2.120.10.30">
    <property type="entry name" value="TolB, C-terminal domain"/>
    <property type="match status" value="1"/>
</dbReference>
<evidence type="ECO:0000259" key="3">
    <source>
        <dbReference type="PROSITE" id="PS51662"/>
    </source>
</evidence>
<protein>
    <recommendedName>
        <fullName evidence="3">BPP domain-containing protein</fullName>
    </recommendedName>
</protein>
<dbReference type="Pfam" id="PF02333">
    <property type="entry name" value="Phytase"/>
    <property type="match status" value="1"/>
</dbReference>
<sequence>MKTPRPARPAALVPATALVRLALAAPSATARPHRSPSGPGTPAGPGSLPTVTARAETATLYDDEAGGNADADDPAIWRDPADPERNSVVTTAKEGGLRVYDLDARLVRSVSAPPAPGPDDAPGRFNNVDPVHGARASSGRADYAVTTDRATTGCGSTASTGGAQPAHRCHRPRGTHGVLHRPGTGQRAAHRVRAGRLDP</sequence>
<keyword evidence="5" id="KW-1185">Reference proteome</keyword>
<dbReference type="EMBL" id="BAAARJ010000008">
    <property type="protein sequence ID" value="GAA2613786.1"/>
    <property type="molecule type" value="Genomic_DNA"/>
</dbReference>
<feature type="compositionally biased region" description="Low complexity" evidence="1">
    <location>
        <begin position="35"/>
        <end position="47"/>
    </location>
</feature>
<name>A0ABP6CHZ8_9ACTN</name>
<proteinExistence type="predicted"/>
<keyword evidence="2" id="KW-0732">Signal</keyword>
<gene>
    <name evidence="4" type="ORF">GCM10009863_29400</name>
</gene>
<accession>A0ABP6CHZ8</accession>
<feature type="signal peptide" evidence="2">
    <location>
        <begin position="1"/>
        <end position="30"/>
    </location>
</feature>
<feature type="compositionally biased region" description="Low complexity" evidence="1">
    <location>
        <begin position="150"/>
        <end position="163"/>
    </location>
</feature>
<feature type="compositionally biased region" description="Acidic residues" evidence="1">
    <location>
        <begin position="61"/>
        <end position="73"/>
    </location>
</feature>
<evidence type="ECO:0000313" key="5">
    <source>
        <dbReference type="Proteomes" id="UP001501447"/>
    </source>
</evidence>
<feature type="compositionally biased region" description="Basic residues" evidence="1">
    <location>
        <begin position="188"/>
        <end position="199"/>
    </location>
</feature>
<comment type="caution">
    <text evidence="4">The sequence shown here is derived from an EMBL/GenBank/DDBJ whole genome shotgun (WGS) entry which is preliminary data.</text>
</comment>
<dbReference type="Proteomes" id="UP001501447">
    <property type="component" value="Unassembled WGS sequence"/>
</dbReference>
<feature type="region of interest" description="Disordered" evidence="1">
    <location>
        <begin position="110"/>
        <end position="199"/>
    </location>
</feature>